<gene>
    <name evidence="3" type="ORF">JOF33_001851</name>
</gene>
<protein>
    <recommendedName>
        <fullName evidence="2">SWIM-type domain-containing protein</fullName>
    </recommendedName>
</protein>
<comment type="caution">
    <text evidence="3">The sequence shown here is derived from an EMBL/GenBank/DDBJ whole genome shotgun (WGS) entry which is preliminary data.</text>
</comment>
<evidence type="ECO:0000313" key="3">
    <source>
        <dbReference type="EMBL" id="MBP2333152.1"/>
    </source>
</evidence>
<sequence>MTSNPGNHGSVDFSSQPVRHLQTLVDWIGLPRLRRGADLADQVTFGPPGPGMYEAEVAGHRVSYDGMMFPGAARCDCGATVYSPYCEHLCAVALVVFGRGALPDEAAAGFPGVVRGYPDDSRYGDGSANAWLCAHGEDVELDPWLDGEEFPWPAASMSDAQCHDVAAASLAELRATGPGADALRESVASVCADADRIGDAGRPDMAVRLLQDAVPPARDAVRRLLDDAPVPAEPAPFGGDWERAEISRLGDPLLDRIVAACPPRNGAMLAWIEDVIDGEADDEETILMRHIRVLLDDDQLAELLDWLTARRGVGGNLKEWGRRLSLAGFLGDEVGYARIISEAPDGAQAAVMVYYRGRPPTAASVATTARFLDRGLVSLDRDDRQAIDAGSVVEWLAGADRDDARDLVRRIAVECFDVDELWRSMKVFSEAFGHGDAARAHAFELAGLRSDGTPVDSAPKDQLAAAVIESHFREPDPTVELIDFDAAVEVESRTTLDAAEHFLDRFPSTAATAAMAACYRAQQAWRSPPNTPGVDYFPADIVACIEMVARAEEARGTPRRFWGFLMALHDKHPIGGFHRSRLALRGLWPGQSEPW</sequence>
<evidence type="ECO:0000256" key="1">
    <source>
        <dbReference type="PROSITE-ProRule" id="PRU00325"/>
    </source>
</evidence>
<name>A0ABS4U9D9_9CORY</name>
<organism evidence="3 4">
    <name type="scientific">Corynebacterium freneyi</name>
    <dbReference type="NCBI Taxonomy" id="134034"/>
    <lineage>
        <taxon>Bacteria</taxon>
        <taxon>Bacillati</taxon>
        <taxon>Actinomycetota</taxon>
        <taxon>Actinomycetes</taxon>
        <taxon>Mycobacteriales</taxon>
        <taxon>Corynebacteriaceae</taxon>
        <taxon>Corynebacterium</taxon>
    </lineage>
</organism>
<dbReference type="EMBL" id="JAGINY010000001">
    <property type="protein sequence ID" value="MBP2333152.1"/>
    <property type="molecule type" value="Genomic_DNA"/>
</dbReference>
<dbReference type="PROSITE" id="PS50966">
    <property type="entry name" value="ZF_SWIM"/>
    <property type="match status" value="1"/>
</dbReference>
<evidence type="ECO:0000313" key="4">
    <source>
        <dbReference type="Proteomes" id="UP001519305"/>
    </source>
</evidence>
<dbReference type="InterPro" id="IPR007527">
    <property type="entry name" value="Znf_SWIM"/>
</dbReference>
<dbReference type="Proteomes" id="UP001519305">
    <property type="component" value="Unassembled WGS sequence"/>
</dbReference>
<proteinExistence type="predicted"/>
<accession>A0ABS4U9D9</accession>
<evidence type="ECO:0000259" key="2">
    <source>
        <dbReference type="PROSITE" id="PS50966"/>
    </source>
</evidence>
<keyword evidence="1" id="KW-0479">Metal-binding</keyword>
<dbReference type="RefSeq" id="WP_209653763.1">
    <property type="nucleotide sequence ID" value="NZ_CP047357.1"/>
</dbReference>
<keyword evidence="4" id="KW-1185">Reference proteome</keyword>
<keyword evidence="1" id="KW-0862">Zinc</keyword>
<reference evidence="3 4" key="1">
    <citation type="submission" date="2021-03" db="EMBL/GenBank/DDBJ databases">
        <title>Sequencing the genomes of 1000 actinobacteria strains.</title>
        <authorList>
            <person name="Klenk H.-P."/>
        </authorList>
    </citation>
    <scope>NUCLEOTIDE SEQUENCE [LARGE SCALE GENOMIC DNA]</scope>
    <source>
        <strain evidence="3 4">DSM 44506</strain>
    </source>
</reference>
<keyword evidence="1" id="KW-0863">Zinc-finger</keyword>
<feature type="domain" description="SWIM-type" evidence="2">
    <location>
        <begin position="60"/>
        <end position="97"/>
    </location>
</feature>